<comment type="caution">
    <text evidence="1">The sequence shown here is derived from an EMBL/GenBank/DDBJ whole genome shotgun (WGS) entry which is preliminary data.</text>
</comment>
<dbReference type="Proteomes" id="UP000449249">
    <property type="component" value="Unassembled WGS sequence"/>
</dbReference>
<protein>
    <submittedName>
        <fullName evidence="1">Uncharacterized protein</fullName>
    </submittedName>
</protein>
<dbReference type="EMBL" id="WWSH01000005">
    <property type="protein sequence ID" value="MZK10391.1"/>
    <property type="molecule type" value="Genomic_DNA"/>
</dbReference>
<proteinExistence type="predicted"/>
<evidence type="ECO:0000313" key="1">
    <source>
        <dbReference type="EMBL" id="MZK10391.1"/>
    </source>
</evidence>
<organism evidence="1 2">
    <name type="scientific">Dorea longicatena</name>
    <dbReference type="NCBI Taxonomy" id="88431"/>
    <lineage>
        <taxon>Bacteria</taxon>
        <taxon>Bacillati</taxon>
        <taxon>Bacillota</taxon>
        <taxon>Clostridia</taxon>
        <taxon>Lachnospirales</taxon>
        <taxon>Lachnospiraceae</taxon>
        <taxon>Dorea</taxon>
    </lineage>
</organism>
<name>A0A6N9JV91_9FIRM</name>
<accession>A0A6N9JV91</accession>
<reference evidence="1 2" key="1">
    <citation type="journal article" date="2019" name="Nat. Med.">
        <title>A library of human gut bacterial isolates paired with longitudinal multiomics data enables mechanistic microbiome research.</title>
        <authorList>
            <person name="Poyet M."/>
            <person name="Groussin M."/>
            <person name="Gibbons S.M."/>
            <person name="Avila-Pacheco J."/>
            <person name="Jiang X."/>
            <person name="Kearney S.M."/>
            <person name="Perrotta A.R."/>
            <person name="Berdy B."/>
            <person name="Zhao S."/>
            <person name="Lieberman T.D."/>
            <person name="Swanson P.K."/>
            <person name="Smith M."/>
            <person name="Roesemann S."/>
            <person name="Alexander J.E."/>
            <person name="Rich S.A."/>
            <person name="Livny J."/>
            <person name="Vlamakis H."/>
            <person name="Clish C."/>
            <person name="Bullock K."/>
            <person name="Deik A."/>
            <person name="Scott J."/>
            <person name="Pierce K.A."/>
            <person name="Xavier R.J."/>
            <person name="Alm E.J."/>
        </authorList>
    </citation>
    <scope>NUCLEOTIDE SEQUENCE [LARGE SCALE GENOMIC DNA]</scope>
    <source>
        <strain evidence="1 2">BIOML-A1</strain>
    </source>
</reference>
<evidence type="ECO:0000313" key="2">
    <source>
        <dbReference type="Proteomes" id="UP000449249"/>
    </source>
</evidence>
<gene>
    <name evidence="1" type="ORF">GT576_08565</name>
</gene>
<dbReference type="AlphaFoldDB" id="A0A6N9JV91"/>
<sequence length="90" mass="10078">MYFTDAGLLINGELIQRQRHQRKNLRMESGSTRSCMYRCCTGTYSLDAVARIGSANIWPLFGSANQLLSALVERTIGLVKAYFKAQKESA</sequence>